<name>A0ABP1EJW8_9FLAO</name>
<dbReference type="InterPro" id="IPR000836">
    <property type="entry name" value="PRTase_dom"/>
</dbReference>
<feature type="domain" description="Phosphoribosyltransferase" evidence="2">
    <location>
        <begin position="138"/>
        <end position="214"/>
    </location>
</feature>
<dbReference type="SUPFAM" id="SSF53271">
    <property type="entry name" value="PRTase-like"/>
    <property type="match status" value="1"/>
</dbReference>
<dbReference type="EMBL" id="CAXIXY010000003">
    <property type="protein sequence ID" value="CAL2080996.1"/>
    <property type="molecule type" value="Genomic_DNA"/>
</dbReference>
<dbReference type="RefSeq" id="WP_348710931.1">
    <property type="nucleotide sequence ID" value="NZ_CAXIXY010000003.1"/>
</dbReference>
<protein>
    <submittedName>
        <fullName evidence="3">Competence protein ComFC</fullName>
    </submittedName>
</protein>
<keyword evidence="4" id="KW-1185">Reference proteome</keyword>
<dbReference type="InterPro" id="IPR029057">
    <property type="entry name" value="PRTase-like"/>
</dbReference>
<evidence type="ECO:0000256" key="1">
    <source>
        <dbReference type="ARBA" id="ARBA00008007"/>
    </source>
</evidence>
<dbReference type="Pfam" id="PF00156">
    <property type="entry name" value="Pribosyltran"/>
    <property type="match status" value="1"/>
</dbReference>
<gene>
    <name evidence="3" type="ORF">T190607A01A_11123</name>
</gene>
<dbReference type="Gene3D" id="3.40.50.2020">
    <property type="match status" value="1"/>
</dbReference>
<comment type="similarity">
    <text evidence="1">Belongs to the ComF/GntX family.</text>
</comment>
<sequence>MRFLKDFFRVFYPKICVGCFNELLSSEKILCNFCSNDLPLLELDDHSNNIVTNSFFGRIKIEKAISFLSFHKKNTTQKLIHELKYNGRQEIGTSLGLWFAENQKDGTFFSNIDYIIPVPIHPKKMRKRGYNQVSSFCKSLSEKFNIPVLEKVLTRGKNSSSQTSKNRLERSKTIENDFTLNHSEEIKNKHVLLIDDVITTGATIEACCKELLKTPNLRISVLSIAFTAHT</sequence>
<dbReference type="Proteomes" id="UP001497416">
    <property type="component" value="Unassembled WGS sequence"/>
</dbReference>
<evidence type="ECO:0000313" key="4">
    <source>
        <dbReference type="Proteomes" id="UP001497416"/>
    </source>
</evidence>
<organism evidence="3 4">
    <name type="scientific">Tenacibaculum platacis</name>
    <dbReference type="NCBI Taxonomy" id="3137852"/>
    <lineage>
        <taxon>Bacteria</taxon>
        <taxon>Pseudomonadati</taxon>
        <taxon>Bacteroidota</taxon>
        <taxon>Flavobacteriia</taxon>
        <taxon>Flavobacteriales</taxon>
        <taxon>Flavobacteriaceae</taxon>
        <taxon>Tenacibaculum</taxon>
    </lineage>
</organism>
<accession>A0ABP1EJW8</accession>
<reference evidence="3 4" key="1">
    <citation type="submission" date="2024-05" db="EMBL/GenBank/DDBJ databases">
        <authorList>
            <person name="Duchaud E."/>
        </authorList>
    </citation>
    <scope>NUCLEOTIDE SEQUENCE [LARGE SCALE GENOMIC DNA]</scope>
    <source>
        <strain evidence="3">Ena-SAMPLE-TAB-13-05-2024-13:56:06:370-140302</strain>
    </source>
</reference>
<dbReference type="PANTHER" id="PTHR47505:SF1">
    <property type="entry name" value="DNA UTILIZATION PROTEIN YHGH"/>
    <property type="match status" value="1"/>
</dbReference>
<evidence type="ECO:0000259" key="2">
    <source>
        <dbReference type="Pfam" id="PF00156"/>
    </source>
</evidence>
<evidence type="ECO:0000313" key="3">
    <source>
        <dbReference type="EMBL" id="CAL2080996.1"/>
    </source>
</evidence>
<comment type="caution">
    <text evidence="3">The sequence shown here is derived from an EMBL/GenBank/DDBJ whole genome shotgun (WGS) entry which is preliminary data.</text>
</comment>
<dbReference type="CDD" id="cd06223">
    <property type="entry name" value="PRTases_typeI"/>
    <property type="match status" value="1"/>
</dbReference>
<dbReference type="PANTHER" id="PTHR47505">
    <property type="entry name" value="DNA UTILIZATION PROTEIN YHGH"/>
    <property type="match status" value="1"/>
</dbReference>
<proteinExistence type="inferred from homology"/>
<dbReference type="InterPro" id="IPR051910">
    <property type="entry name" value="ComF/GntX_DNA_util-trans"/>
</dbReference>